<dbReference type="PANTHER" id="PTHR43442:SF3">
    <property type="entry name" value="GLUCONOKINASE-RELATED"/>
    <property type="match status" value="1"/>
</dbReference>
<sequence>MSTRPHSSSWAYVVMGVSGCGKTSVGKAIAAHLNLPFVEGDQLHPQANVEKMSQGIPLTDDDRFPWLDKIGNGLATALAGGNGVVVSCSALRKIYRDRLRAFSGERLVFIFLNGSEELLAGRMAARKGHFMPVSLLRSQFATLEDPSTEPHVISIDISGPTSEVVDMAIAAIDRHRQGHQP</sequence>
<evidence type="ECO:0000256" key="7">
    <source>
        <dbReference type="ARBA" id="ARBA00022840"/>
    </source>
</evidence>
<gene>
    <name evidence="11" type="ORF">JJB09_08790</name>
</gene>
<dbReference type="Pfam" id="PF01202">
    <property type="entry name" value="SKI"/>
    <property type="match status" value="1"/>
</dbReference>
<comment type="similarity">
    <text evidence="2 10">Belongs to the gluconokinase GntK/GntV family.</text>
</comment>
<comment type="pathway">
    <text evidence="1">Carbohydrate acid metabolism.</text>
</comment>
<protein>
    <recommendedName>
        <fullName evidence="3 10">Gluconokinase</fullName>
        <ecNumber evidence="3 10">2.7.1.12</ecNumber>
    </recommendedName>
</protein>
<evidence type="ECO:0000256" key="4">
    <source>
        <dbReference type="ARBA" id="ARBA00022679"/>
    </source>
</evidence>
<dbReference type="Proteomes" id="UP000633219">
    <property type="component" value="Unassembled WGS sequence"/>
</dbReference>
<dbReference type="AlphaFoldDB" id="A0A936YQ16"/>
<dbReference type="GO" id="GO:0005737">
    <property type="term" value="C:cytoplasm"/>
    <property type="evidence" value="ECO:0007669"/>
    <property type="project" value="TreeGrafter"/>
</dbReference>
<dbReference type="RefSeq" id="WP_201656198.1">
    <property type="nucleotide sequence ID" value="NZ_JAEQNC010000004.1"/>
</dbReference>
<evidence type="ECO:0000256" key="5">
    <source>
        <dbReference type="ARBA" id="ARBA00022741"/>
    </source>
</evidence>
<evidence type="ECO:0000256" key="8">
    <source>
        <dbReference type="ARBA" id="ARBA00023064"/>
    </source>
</evidence>
<keyword evidence="7 10" id="KW-0067">ATP-binding</keyword>
<dbReference type="SUPFAM" id="SSF52540">
    <property type="entry name" value="P-loop containing nucleoside triphosphate hydrolases"/>
    <property type="match status" value="1"/>
</dbReference>
<dbReference type="InterPro" id="IPR027417">
    <property type="entry name" value="P-loop_NTPase"/>
</dbReference>
<evidence type="ECO:0000256" key="10">
    <source>
        <dbReference type="RuleBase" id="RU363066"/>
    </source>
</evidence>
<name>A0A936YQ16_9HYPH</name>
<evidence type="ECO:0000256" key="9">
    <source>
        <dbReference type="ARBA" id="ARBA00048090"/>
    </source>
</evidence>
<evidence type="ECO:0000256" key="3">
    <source>
        <dbReference type="ARBA" id="ARBA00012054"/>
    </source>
</evidence>
<dbReference type="PANTHER" id="PTHR43442">
    <property type="entry name" value="GLUCONOKINASE-RELATED"/>
    <property type="match status" value="1"/>
</dbReference>
<keyword evidence="5 10" id="KW-0547">Nucleotide-binding</keyword>
<keyword evidence="6 10" id="KW-0418">Kinase</keyword>
<comment type="catalytic activity">
    <reaction evidence="9 10">
        <text>D-gluconate + ATP = 6-phospho-D-gluconate + ADP + H(+)</text>
        <dbReference type="Rhea" id="RHEA:19433"/>
        <dbReference type="ChEBI" id="CHEBI:15378"/>
        <dbReference type="ChEBI" id="CHEBI:18391"/>
        <dbReference type="ChEBI" id="CHEBI:30616"/>
        <dbReference type="ChEBI" id="CHEBI:58759"/>
        <dbReference type="ChEBI" id="CHEBI:456216"/>
        <dbReference type="EC" id="2.7.1.12"/>
    </reaction>
</comment>
<dbReference type="GO" id="GO:0046316">
    <property type="term" value="F:gluconokinase activity"/>
    <property type="evidence" value="ECO:0007669"/>
    <property type="project" value="UniProtKB-EC"/>
</dbReference>
<proteinExistence type="inferred from homology"/>
<dbReference type="EMBL" id="JAEQNC010000004">
    <property type="protein sequence ID" value="MBL0372124.1"/>
    <property type="molecule type" value="Genomic_DNA"/>
</dbReference>
<keyword evidence="4 10" id="KW-0808">Transferase</keyword>
<dbReference type="FunFam" id="3.40.50.300:FF:000522">
    <property type="entry name" value="Gluconokinase"/>
    <property type="match status" value="1"/>
</dbReference>
<dbReference type="PROSITE" id="PS51257">
    <property type="entry name" value="PROKAR_LIPOPROTEIN"/>
    <property type="match status" value="1"/>
</dbReference>
<dbReference type="Gene3D" id="3.40.50.300">
    <property type="entry name" value="P-loop containing nucleotide triphosphate hydrolases"/>
    <property type="match status" value="1"/>
</dbReference>
<keyword evidence="12" id="KW-1185">Reference proteome</keyword>
<dbReference type="CDD" id="cd02021">
    <property type="entry name" value="GntK"/>
    <property type="match status" value="1"/>
</dbReference>
<dbReference type="InterPro" id="IPR031322">
    <property type="entry name" value="Shikimate/glucono_kinase"/>
</dbReference>
<keyword evidence="8" id="KW-0311">Gluconate utilization</keyword>
<dbReference type="InterPro" id="IPR006001">
    <property type="entry name" value="Therm_gnt_kin"/>
</dbReference>
<dbReference type="NCBIfam" id="TIGR01313">
    <property type="entry name" value="therm_gnt_kin"/>
    <property type="match status" value="1"/>
</dbReference>
<accession>A0A936YQ16</accession>
<dbReference type="GO" id="GO:0005524">
    <property type="term" value="F:ATP binding"/>
    <property type="evidence" value="ECO:0007669"/>
    <property type="project" value="UniProtKB-KW"/>
</dbReference>
<organism evidence="11 12">
    <name type="scientific">Rhizobium setariae</name>
    <dbReference type="NCBI Taxonomy" id="2801340"/>
    <lineage>
        <taxon>Bacteria</taxon>
        <taxon>Pseudomonadati</taxon>
        <taxon>Pseudomonadota</taxon>
        <taxon>Alphaproteobacteria</taxon>
        <taxon>Hyphomicrobiales</taxon>
        <taxon>Rhizobiaceae</taxon>
        <taxon>Rhizobium/Agrobacterium group</taxon>
        <taxon>Rhizobium</taxon>
    </lineage>
</organism>
<evidence type="ECO:0000256" key="1">
    <source>
        <dbReference type="ARBA" id="ARBA00004761"/>
    </source>
</evidence>
<dbReference type="GO" id="GO:0019521">
    <property type="term" value="P:D-gluconate metabolic process"/>
    <property type="evidence" value="ECO:0007669"/>
    <property type="project" value="UniProtKB-KW"/>
</dbReference>
<dbReference type="EC" id="2.7.1.12" evidence="3 10"/>
<evidence type="ECO:0000256" key="2">
    <source>
        <dbReference type="ARBA" id="ARBA00008420"/>
    </source>
</evidence>
<evidence type="ECO:0000313" key="11">
    <source>
        <dbReference type="EMBL" id="MBL0372124.1"/>
    </source>
</evidence>
<evidence type="ECO:0000313" key="12">
    <source>
        <dbReference type="Proteomes" id="UP000633219"/>
    </source>
</evidence>
<reference evidence="11" key="1">
    <citation type="submission" date="2021-01" db="EMBL/GenBank/DDBJ databases">
        <title>Rhizobium sp. strain KVB221 16S ribosomal RNA gene Genome sequencing and assembly.</title>
        <authorList>
            <person name="Kang M."/>
        </authorList>
    </citation>
    <scope>NUCLEOTIDE SEQUENCE</scope>
    <source>
        <strain evidence="11">KVB221</strain>
    </source>
</reference>
<comment type="caution">
    <text evidence="11">The sequence shown here is derived from an EMBL/GenBank/DDBJ whole genome shotgun (WGS) entry which is preliminary data.</text>
</comment>
<evidence type="ECO:0000256" key="6">
    <source>
        <dbReference type="ARBA" id="ARBA00022777"/>
    </source>
</evidence>